<dbReference type="OrthoDB" id="1305878at2759"/>
<dbReference type="eggNOG" id="KOG0802">
    <property type="taxonomic scope" value="Eukaryota"/>
</dbReference>
<dbReference type="Pfam" id="PF00097">
    <property type="entry name" value="zf-C3HC4"/>
    <property type="match status" value="1"/>
</dbReference>
<protein>
    <recommendedName>
        <fullName evidence="10">RING-type domain-containing protein</fullName>
    </recommendedName>
</protein>
<dbReference type="InterPro" id="IPR018957">
    <property type="entry name" value="Znf_C3HC4_RING-type"/>
</dbReference>
<evidence type="ECO:0000256" key="5">
    <source>
        <dbReference type="ARBA" id="ARBA00022786"/>
    </source>
</evidence>
<evidence type="ECO:0000256" key="3">
    <source>
        <dbReference type="ARBA" id="ARBA00022723"/>
    </source>
</evidence>
<dbReference type="GO" id="GO:0006511">
    <property type="term" value="P:ubiquitin-dependent protein catabolic process"/>
    <property type="evidence" value="ECO:0007669"/>
    <property type="project" value="TreeGrafter"/>
</dbReference>
<evidence type="ECO:0000256" key="4">
    <source>
        <dbReference type="ARBA" id="ARBA00022771"/>
    </source>
</evidence>
<dbReference type="Pfam" id="PF17979">
    <property type="entry name" value="zf-CRD"/>
    <property type="match status" value="1"/>
</dbReference>
<dbReference type="InterPro" id="IPR013083">
    <property type="entry name" value="Znf_RING/FYVE/PHD"/>
</dbReference>
<dbReference type="GO" id="GO:0004842">
    <property type="term" value="F:ubiquitin-protein transferase activity"/>
    <property type="evidence" value="ECO:0007669"/>
    <property type="project" value="TreeGrafter"/>
</dbReference>
<dbReference type="KEGG" id="gtr:GLOTRDRAFT_77157"/>
<dbReference type="PANTHER" id="PTHR16079">
    <property type="entry name" value="UBIQUITIN LIGASE PROTEIN CHFR"/>
    <property type="match status" value="1"/>
</dbReference>
<dbReference type="RefSeq" id="XP_007866847.1">
    <property type="nucleotide sequence ID" value="XM_007868656.1"/>
</dbReference>
<keyword evidence="2" id="KW-0808">Transferase</keyword>
<sequence>MAHQVSAGSTSSGLEQSLVCATVKRRASPSFEDCEEGSSRKRLKEDKHRGVDECNERCVRMDAEQIIDEMEQELQCGCCSGLVYRPVIVSPCQHFFCGSCCMLWIRNGGTNCPVCRGISGSVTPSRAIQRMVDLLLKAAPHKARPERERQQADEVYTAGSMRIPLPREPSPEPTIHQNTDLARPCPHCDPANPWGWRCPQPIPDPVADLDHAWHLDDGAPPGHAYCGNCENLMALNAPTSTKCDLCQVSFCGIGVQGRCVAAPLLSQHPHGMSEIGDLIMSSEVYECFDSNTVEVDIMIDYLTAHRLTPRHIYREIVGHLQGQPRGFAPLIELELFSDVHGVVAGTDPDPTAPRSRICRLCATEVLLWGLRDWWIRERQKGLLDESIVKRMDCPDGSGCQKQKDLAHAREFNHVMASPGIVQDLQSGGQRDVQVSIQSSTYSADPSSCLSAVNRGFTTSHTDDEARVAREAVANNVAQSDSNTAWSADVIISQ</sequence>
<dbReference type="PANTHER" id="PTHR16079:SF4">
    <property type="entry name" value="E3 UBIQUITIN-PROTEIN LIGASE CHFR"/>
    <property type="match status" value="1"/>
</dbReference>
<evidence type="ECO:0000256" key="7">
    <source>
        <dbReference type="ARBA" id="ARBA00023242"/>
    </source>
</evidence>
<keyword evidence="6" id="KW-0862">Zinc</keyword>
<dbReference type="InterPro" id="IPR001841">
    <property type="entry name" value="Znf_RING"/>
</dbReference>
<reference evidence="11 12" key="1">
    <citation type="journal article" date="2012" name="Science">
        <title>The Paleozoic origin of enzymatic lignin decomposition reconstructed from 31 fungal genomes.</title>
        <authorList>
            <person name="Floudas D."/>
            <person name="Binder M."/>
            <person name="Riley R."/>
            <person name="Barry K."/>
            <person name="Blanchette R.A."/>
            <person name="Henrissat B."/>
            <person name="Martinez A.T."/>
            <person name="Otillar R."/>
            <person name="Spatafora J.W."/>
            <person name="Yadav J.S."/>
            <person name="Aerts A."/>
            <person name="Benoit I."/>
            <person name="Boyd A."/>
            <person name="Carlson A."/>
            <person name="Copeland A."/>
            <person name="Coutinho P.M."/>
            <person name="de Vries R.P."/>
            <person name="Ferreira P."/>
            <person name="Findley K."/>
            <person name="Foster B."/>
            <person name="Gaskell J."/>
            <person name="Glotzer D."/>
            <person name="Gorecki P."/>
            <person name="Heitman J."/>
            <person name="Hesse C."/>
            <person name="Hori C."/>
            <person name="Igarashi K."/>
            <person name="Jurgens J.A."/>
            <person name="Kallen N."/>
            <person name="Kersten P."/>
            <person name="Kohler A."/>
            <person name="Kuees U."/>
            <person name="Kumar T.K.A."/>
            <person name="Kuo A."/>
            <person name="LaButti K."/>
            <person name="Larrondo L.F."/>
            <person name="Lindquist E."/>
            <person name="Ling A."/>
            <person name="Lombard V."/>
            <person name="Lucas S."/>
            <person name="Lundell T."/>
            <person name="Martin R."/>
            <person name="McLaughlin D.J."/>
            <person name="Morgenstern I."/>
            <person name="Morin E."/>
            <person name="Murat C."/>
            <person name="Nagy L.G."/>
            <person name="Nolan M."/>
            <person name="Ohm R.A."/>
            <person name="Patyshakuliyeva A."/>
            <person name="Rokas A."/>
            <person name="Ruiz-Duenas F.J."/>
            <person name="Sabat G."/>
            <person name="Salamov A."/>
            <person name="Samejima M."/>
            <person name="Schmutz J."/>
            <person name="Slot J.C."/>
            <person name="St John F."/>
            <person name="Stenlid J."/>
            <person name="Sun H."/>
            <person name="Sun S."/>
            <person name="Syed K."/>
            <person name="Tsang A."/>
            <person name="Wiebenga A."/>
            <person name="Young D."/>
            <person name="Pisabarro A."/>
            <person name="Eastwood D.C."/>
            <person name="Martin F."/>
            <person name="Cullen D."/>
            <person name="Grigoriev I.V."/>
            <person name="Hibbett D.S."/>
        </authorList>
    </citation>
    <scope>NUCLEOTIDE SEQUENCE [LARGE SCALE GENOMIC DNA]</scope>
    <source>
        <strain evidence="11 12">ATCC 11539</strain>
    </source>
</reference>
<dbReference type="HOGENOM" id="CLU_015200_0_0_1"/>
<feature type="domain" description="RING-type" evidence="10">
    <location>
        <begin position="76"/>
        <end position="116"/>
    </location>
</feature>
<dbReference type="EMBL" id="KB469303">
    <property type="protein sequence ID" value="EPQ54559.1"/>
    <property type="molecule type" value="Genomic_DNA"/>
</dbReference>
<gene>
    <name evidence="11" type="ORF">GLOTRDRAFT_77157</name>
</gene>
<dbReference type="GeneID" id="19308680"/>
<keyword evidence="7" id="KW-0539">Nucleus</keyword>
<keyword evidence="8" id="KW-0131">Cell cycle</keyword>
<dbReference type="InterPro" id="IPR052256">
    <property type="entry name" value="E3_ubiquitin-ligase_CHFR"/>
</dbReference>
<keyword evidence="12" id="KW-1185">Reference proteome</keyword>
<accession>S7RP41</accession>
<dbReference type="PROSITE" id="PS50089">
    <property type="entry name" value="ZF_RING_2"/>
    <property type="match status" value="1"/>
</dbReference>
<evidence type="ECO:0000259" key="10">
    <source>
        <dbReference type="PROSITE" id="PS50089"/>
    </source>
</evidence>
<dbReference type="Proteomes" id="UP000030669">
    <property type="component" value="Unassembled WGS sequence"/>
</dbReference>
<comment type="subcellular location">
    <subcellularLocation>
        <location evidence="1">Nucleus</location>
    </subcellularLocation>
</comment>
<dbReference type="OMA" id="HNPICDQ"/>
<dbReference type="Gene3D" id="3.30.40.10">
    <property type="entry name" value="Zinc/RING finger domain, C3HC4 (zinc finger)"/>
    <property type="match status" value="1"/>
</dbReference>
<dbReference type="GO" id="GO:0016567">
    <property type="term" value="P:protein ubiquitination"/>
    <property type="evidence" value="ECO:0007669"/>
    <property type="project" value="TreeGrafter"/>
</dbReference>
<dbReference type="InterPro" id="IPR040909">
    <property type="entry name" value="CHFR_Znf-CRD"/>
</dbReference>
<proteinExistence type="predicted"/>
<evidence type="ECO:0000313" key="12">
    <source>
        <dbReference type="Proteomes" id="UP000030669"/>
    </source>
</evidence>
<name>S7RP41_GLOTA</name>
<evidence type="ECO:0000256" key="9">
    <source>
        <dbReference type="PROSITE-ProRule" id="PRU00175"/>
    </source>
</evidence>
<evidence type="ECO:0000256" key="1">
    <source>
        <dbReference type="ARBA" id="ARBA00004123"/>
    </source>
</evidence>
<evidence type="ECO:0000256" key="6">
    <source>
        <dbReference type="ARBA" id="ARBA00022833"/>
    </source>
</evidence>
<evidence type="ECO:0000313" key="11">
    <source>
        <dbReference type="EMBL" id="EPQ54559.1"/>
    </source>
</evidence>
<dbReference type="GO" id="GO:0008270">
    <property type="term" value="F:zinc ion binding"/>
    <property type="evidence" value="ECO:0007669"/>
    <property type="project" value="UniProtKB-KW"/>
</dbReference>
<organism evidence="11 12">
    <name type="scientific">Gloeophyllum trabeum (strain ATCC 11539 / FP-39264 / Madison 617)</name>
    <name type="common">Brown rot fungus</name>
    <dbReference type="NCBI Taxonomy" id="670483"/>
    <lineage>
        <taxon>Eukaryota</taxon>
        <taxon>Fungi</taxon>
        <taxon>Dikarya</taxon>
        <taxon>Basidiomycota</taxon>
        <taxon>Agaricomycotina</taxon>
        <taxon>Agaricomycetes</taxon>
        <taxon>Gloeophyllales</taxon>
        <taxon>Gloeophyllaceae</taxon>
        <taxon>Gloeophyllum</taxon>
    </lineage>
</organism>
<dbReference type="AlphaFoldDB" id="S7RP41"/>
<keyword evidence="4 9" id="KW-0863">Zinc-finger</keyword>
<dbReference type="SUPFAM" id="SSF57850">
    <property type="entry name" value="RING/U-box"/>
    <property type="match status" value="1"/>
</dbReference>
<keyword evidence="3" id="KW-0479">Metal-binding</keyword>
<keyword evidence="5" id="KW-0833">Ubl conjugation pathway</keyword>
<dbReference type="GO" id="GO:0005634">
    <property type="term" value="C:nucleus"/>
    <property type="evidence" value="ECO:0007669"/>
    <property type="project" value="UniProtKB-SubCell"/>
</dbReference>
<evidence type="ECO:0000256" key="2">
    <source>
        <dbReference type="ARBA" id="ARBA00022679"/>
    </source>
</evidence>
<evidence type="ECO:0000256" key="8">
    <source>
        <dbReference type="ARBA" id="ARBA00023306"/>
    </source>
</evidence>
<dbReference type="STRING" id="670483.S7RP41"/>